<protein>
    <submittedName>
        <fullName evidence="1">Uncharacterized protein</fullName>
    </submittedName>
</protein>
<evidence type="ECO:0000313" key="1">
    <source>
        <dbReference type="EMBL" id="QBQ71575.1"/>
    </source>
</evidence>
<sequence length="44" mass="4971">MALKKISKNARRERVFLCDLKSGGKKFTAILSPLNNDIRKKPLA</sequence>
<reference evidence="1 2" key="1">
    <citation type="submission" date="2019-01" db="EMBL/GenBank/DDBJ databases">
        <authorList>
            <person name="Bleriot I."/>
            <person name="Guijarro P."/>
            <person name="Trastoy R."/>
            <person name="Blasco L."/>
            <person name="Fernandez-Garcia L."/>
            <person name="Ambroa A."/>
            <person name="Perez-Nadales E."/>
            <person name="Fernandez-Cuenca F."/>
            <person name="Torre-Cisneros J."/>
            <person name="Oteo J."/>
            <person name="Oliver A."/>
            <person name="Canton R."/>
            <person name="Kidd T."/>
            <person name="Navarro F."/>
            <person name="Miro E."/>
            <person name="Pascual A."/>
            <person name="Bou G."/>
            <person name="Martinez-Martinez L."/>
            <person name="Tomas M."/>
        </authorList>
    </citation>
    <scope>NUCLEOTIDE SEQUENCE [LARGE SCALE GENOMIC DNA]</scope>
</reference>
<name>A0A482ME50_9CAUD</name>
<dbReference type="KEGG" id="vg:55811897"/>
<evidence type="ECO:0000313" key="2">
    <source>
        <dbReference type="Proteomes" id="UP000302019"/>
    </source>
</evidence>
<dbReference type="GeneID" id="55811897"/>
<accession>A0A482ME50</accession>
<dbReference type="EMBL" id="MK416018">
    <property type="protein sequence ID" value="QBQ71575.1"/>
    <property type="molecule type" value="Genomic_DNA"/>
</dbReference>
<keyword evidence="2" id="KW-1185">Reference proteome</keyword>
<organism evidence="1 2">
    <name type="scientific">Klebsiella phage ST147-VIM1phi7.1</name>
    <dbReference type="NCBI Taxonomy" id="2510480"/>
    <lineage>
        <taxon>Viruses</taxon>
        <taxon>Duplodnaviria</taxon>
        <taxon>Heunggongvirae</taxon>
        <taxon>Uroviricota</taxon>
        <taxon>Caudoviricetes</taxon>
        <taxon>Peduoviridae</taxon>
        <taxon>Vimunumvirus</taxon>
        <taxon>Vimunumvirus ST147VIM1phi71</taxon>
    </lineage>
</organism>
<dbReference type="Proteomes" id="UP000302019">
    <property type="component" value="Segment"/>
</dbReference>
<dbReference type="RefSeq" id="YP_009882594.1">
    <property type="nucleotide sequence ID" value="NC_049451.1"/>
</dbReference>
<proteinExistence type="predicted"/>